<dbReference type="PANTHER" id="PTHR10724:SF10">
    <property type="entry name" value="S1 RNA-BINDING DOMAIN-CONTAINING PROTEIN 1"/>
    <property type="match status" value="1"/>
</dbReference>
<dbReference type="InterPro" id="IPR018974">
    <property type="entry name" value="Tex-like_N"/>
</dbReference>
<dbReference type="InterPro" id="IPR012337">
    <property type="entry name" value="RNaseH-like_sf"/>
</dbReference>
<dbReference type="Gene3D" id="1.10.10.650">
    <property type="entry name" value="RuvA domain 2-like"/>
    <property type="match status" value="1"/>
</dbReference>
<dbReference type="InterPro" id="IPR050437">
    <property type="entry name" value="Ribos_protein_bS1-like"/>
</dbReference>
<dbReference type="InterPro" id="IPR023323">
    <property type="entry name" value="Tex-like_dom_sf"/>
</dbReference>
<dbReference type="SUPFAM" id="SSF50249">
    <property type="entry name" value="Nucleic acid-binding proteins"/>
    <property type="match status" value="1"/>
</dbReference>
<reference evidence="4" key="1">
    <citation type="journal article" date="2019" name="Int. J. Syst. Evol. Microbiol.">
        <title>The Global Catalogue of Microorganisms (GCM) 10K type strain sequencing project: providing services to taxonomists for standard genome sequencing and annotation.</title>
        <authorList>
            <consortium name="The Broad Institute Genomics Platform"/>
            <consortium name="The Broad Institute Genome Sequencing Center for Infectious Disease"/>
            <person name="Wu L."/>
            <person name="Ma J."/>
        </authorList>
    </citation>
    <scope>NUCLEOTIDE SEQUENCE [LARGE SCALE GENOMIC DNA]</scope>
    <source>
        <strain evidence="4">KCTC 42501</strain>
    </source>
</reference>
<dbReference type="InterPro" id="IPR032639">
    <property type="entry name" value="Tex_YqgF"/>
</dbReference>
<feature type="domain" description="S1 motif" evidence="2">
    <location>
        <begin position="665"/>
        <end position="734"/>
    </location>
</feature>
<proteinExistence type="predicted"/>
<dbReference type="Gene3D" id="1.10.150.310">
    <property type="entry name" value="Tex RuvX-like domain-like"/>
    <property type="match status" value="1"/>
</dbReference>
<evidence type="ECO:0000256" key="1">
    <source>
        <dbReference type="SAM" id="MobiDB-lite"/>
    </source>
</evidence>
<dbReference type="Pfam" id="PF00575">
    <property type="entry name" value="S1"/>
    <property type="match status" value="1"/>
</dbReference>
<dbReference type="InterPro" id="IPR041692">
    <property type="entry name" value="HHH_9"/>
</dbReference>
<feature type="compositionally biased region" description="Gly residues" evidence="1">
    <location>
        <begin position="756"/>
        <end position="768"/>
    </location>
</feature>
<dbReference type="RefSeq" id="WP_382170967.1">
    <property type="nucleotide sequence ID" value="NZ_JBHRXX010000002.1"/>
</dbReference>
<keyword evidence="4" id="KW-1185">Reference proteome</keyword>
<dbReference type="InterPro" id="IPR003029">
    <property type="entry name" value="S1_domain"/>
</dbReference>
<accession>A0ABV7VZS5</accession>
<name>A0ABV7VZS5_9BURK</name>
<gene>
    <name evidence="3" type="ORF">ACFOPI_03695</name>
</gene>
<dbReference type="Proteomes" id="UP001595729">
    <property type="component" value="Unassembled WGS sequence"/>
</dbReference>
<dbReference type="InterPro" id="IPR012340">
    <property type="entry name" value="NA-bd_OB-fold"/>
</dbReference>
<dbReference type="InterPro" id="IPR010994">
    <property type="entry name" value="RuvA_2-like"/>
</dbReference>
<dbReference type="SUPFAM" id="SSF53098">
    <property type="entry name" value="Ribonuclease H-like"/>
    <property type="match status" value="1"/>
</dbReference>
<feature type="region of interest" description="Disordered" evidence="1">
    <location>
        <begin position="738"/>
        <end position="779"/>
    </location>
</feature>
<dbReference type="Pfam" id="PF22706">
    <property type="entry name" value="Tex_central_region"/>
    <property type="match status" value="1"/>
</dbReference>
<dbReference type="EMBL" id="JBHRXX010000002">
    <property type="protein sequence ID" value="MFC3682682.1"/>
    <property type="molecule type" value="Genomic_DNA"/>
</dbReference>
<dbReference type="Gene3D" id="3.30.420.140">
    <property type="entry name" value="YqgF/RNase H-like domain"/>
    <property type="match status" value="1"/>
</dbReference>
<evidence type="ECO:0000259" key="2">
    <source>
        <dbReference type="PROSITE" id="PS50126"/>
    </source>
</evidence>
<dbReference type="Gene3D" id="1.10.3500.10">
    <property type="entry name" value="Tex N-terminal region-like"/>
    <property type="match status" value="1"/>
</dbReference>
<evidence type="ECO:0000313" key="3">
    <source>
        <dbReference type="EMBL" id="MFC3682682.1"/>
    </source>
</evidence>
<dbReference type="Pfam" id="PF16921">
    <property type="entry name" value="Tex_YqgF"/>
    <property type="match status" value="1"/>
</dbReference>
<dbReference type="SMART" id="SM00316">
    <property type="entry name" value="S1"/>
    <property type="match status" value="1"/>
</dbReference>
<dbReference type="InterPro" id="IPR055179">
    <property type="entry name" value="Tex-like_central_region"/>
</dbReference>
<dbReference type="Pfam" id="PF17674">
    <property type="entry name" value="HHH_9"/>
    <property type="match status" value="1"/>
</dbReference>
<dbReference type="PROSITE" id="PS50126">
    <property type="entry name" value="S1"/>
    <property type="match status" value="1"/>
</dbReference>
<feature type="compositionally biased region" description="Basic and acidic residues" evidence="1">
    <location>
        <begin position="739"/>
        <end position="752"/>
    </location>
</feature>
<dbReference type="InterPro" id="IPR023319">
    <property type="entry name" value="Tex-like_HTH_dom_sf"/>
</dbReference>
<protein>
    <submittedName>
        <fullName evidence="3">Tex family protein</fullName>
    </submittedName>
</protein>
<dbReference type="Gene3D" id="2.40.50.140">
    <property type="entry name" value="Nucleic acid-binding proteins"/>
    <property type="match status" value="1"/>
</dbReference>
<dbReference type="Pfam" id="PF12836">
    <property type="entry name" value="HHH_3"/>
    <property type="match status" value="1"/>
</dbReference>
<dbReference type="Pfam" id="PF09371">
    <property type="entry name" value="Tex_N"/>
    <property type="match status" value="1"/>
</dbReference>
<organism evidence="3 4">
    <name type="scientific">Hydrogenophaga luteola</name>
    <dbReference type="NCBI Taxonomy" id="1591122"/>
    <lineage>
        <taxon>Bacteria</taxon>
        <taxon>Pseudomonadati</taxon>
        <taxon>Pseudomonadota</taxon>
        <taxon>Betaproteobacteria</taxon>
        <taxon>Burkholderiales</taxon>
        <taxon>Comamonadaceae</taxon>
        <taxon>Hydrogenophaga</taxon>
    </lineage>
</organism>
<dbReference type="PANTHER" id="PTHR10724">
    <property type="entry name" value="30S RIBOSOMAL PROTEIN S1"/>
    <property type="match status" value="1"/>
</dbReference>
<sequence length="791" mass="86237">MQKIIAQIAQEIRVEPRQVLAAVELLDGGATVPFIARYRKEVTGGLDDTQLRELEYRLGYLRELEDRRATVLKAIDEQGKLTDALRVAIAQAPTKQELEDIYLPFKLKRRTKGQIAREFGIEPLADKLFADPTLDPLAEAAAFTKPPEVLDDGKPGADFSTPQAVLDGVRDILSERWAEDPALVQSLREWLWTEGLLKSTRVATKDENNPDVAKFRDYFEYDEPIGRVPSHRALAVFRGRALEILDVKLVQPVEPEPGKPSLAEGKIALHLGWSHQARKADDLIRKCVAWTWRVKLSLSTERDLFTRLRESAEAVAIKVFADNLRDLLLAAPAGQKAVMGLDPGIRTGVKVAVVDATGKLVATNTVYPHEPRRDWDGALHTLALLCRQHGVQLIAIGNGTASRETDKLAGDLIKMLAKAGIEGVQKVVVSEAGASVYSASEFAALEMPDVDVSLRGAASIARRLQDPLAELVKIDPKSIGVGQYQHDVNQSELARTLDAVVEDCVNGVGVDLNTASVPLLTRVSGLSGSVAKAVVRWREANGAFRNRQQLLDVTGLGAKTFELAAGFLRIRDGDNPLDMTGVHPETYPVVEQIIAKTGQPVANLMGRADMLKTLRPELFANEKFGVITVKDILGELEKPGRDPRPDFQVARFNEGVDDIADLKEGMVLEGTVSNVAQFGAFVDLGVHQDGLIHVSQLSHKFVNDAREVVKTGDIVKVKVLEVDVARKRISLTMKLDAAPARKDGPRDNRYEPARGGPRGGGYSGGQGGQRQPEAAGAMASAFAKLQGLSKR</sequence>
<dbReference type="SMART" id="SM00732">
    <property type="entry name" value="YqgFc"/>
    <property type="match status" value="1"/>
</dbReference>
<dbReference type="SUPFAM" id="SSF47781">
    <property type="entry name" value="RuvA domain 2-like"/>
    <property type="match status" value="2"/>
</dbReference>
<dbReference type="InterPro" id="IPR044146">
    <property type="entry name" value="S1_Tex"/>
</dbReference>
<comment type="caution">
    <text evidence="3">The sequence shown here is derived from an EMBL/GenBank/DDBJ whole genome shotgun (WGS) entry which is preliminary data.</text>
</comment>
<dbReference type="CDD" id="cd05685">
    <property type="entry name" value="S1_Tex"/>
    <property type="match status" value="1"/>
</dbReference>
<dbReference type="InterPro" id="IPR037027">
    <property type="entry name" value="YqgF/RNaseH-like_dom_sf"/>
</dbReference>
<dbReference type="InterPro" id="IPR006641">
    <property type="entry name" value="YqgF/RNaseH-like_dom"/>
</dbReference>
<evidence type="ECO:0000313" key="4">
    <source>
        <dbReference type="Proteomes" id="UP001595729"/>
    </source>
</evidence>
<dbReference type="SUPFAM" id="SSF158832">
    <property type="entry name" value="Tex N-terminal region-like"/>
    <property type="match status" value="1"/>
</dbReference>